<dbReference type="AlphaFoldDB" id="A0A5N5X018"/>
<name>A0A5N5X018_9EURO</name>
<gene>
    <name evidence="2" type="ORF">BDV29DRAFT_176610</name>
</gene>
<dbReference type="Proteomes" id="UP000326565">
    <property type="component" value="Unassembled WGS sequence"/>
</dbReference>
<evidence type="ECO:0000313" key="3">
    <source>
        <dbReference type="Proteomes" id="UP000326565"/>
    </source>
</evidence>
<evidence type="ECO:0000313" key="2">
    <source>
        <dbReference type="EMBL" id="KAB8072834.1"/>
    </source>
</evidence>
<proteinExistence type="predicted"/>
<organism evidence="2 3">
    <name type="scientific">Aspergillus leporis</name>
    <dbReference type="NCBI Taxonomy" id="41062"/>
    <lineage>
        <taxon>Eukaryota</taxon>
        <taxon>Fungi</taxon>
        <taxon>Dikarya</taxon>
        <taxon>Ascomycota</taxon>
        <taxon>Pezizomycotina</taxon>
        <taxon>Eurotiomycetes</taxon>
        <taxon>Eurotiomycetidae</taxon>
        <taxon>Eurotiales</taxon>
        <taxon>Aspergillaceae</taxon>
        <taxon>Aspergillus</taxon>
        <taxon>Aspergillus subgen. Circumdati</taxon>
    </lineage>
</organism>
<keyword evidence="3" id="KW-1185">Reference proteome</keyword>
<feature type="signal peptide" evidence="1">
    <location>
        <begin position="1"/>
        <end position="15"/>
    </location>
</feature>
<sequence length="55" mass="6792">MYSLIFTQLLFLYYAINLQLLLLDQRVQPHPTTSRHFWHFREEYYPSTFIVSHCL</sequence>
<accession>A0A5N5X018</accession>
<evidence type="ECO:0000256" key="1">
    <source>
        <dbReference type="SAM" id="SignalP"/>
    </source>
</evidence>
<dbReference type="EMBL" id="ML732238">
    <property type="protein sequence ID" value="KAB8072834.1"/>
    <property type="molecule type" value="Genomic_DNA"/>
</dbReference>
<reference evidence="2 3" key="1">
    <citation type="submission" date="2019-04" db="EMBL/GenBank/DDBJ databases">
        <title>Friends and foes A comparative genomics study of 23 Aspergillus species from section Flavi.</title>
        <authorList>
            <consortium name="DOE Joint Genome Institute"/>
            <person name="Kjaerbolling I."/>
            <person name="Vesth T."/>
            <person name="Frisvad J.C."/>
            <person name="Nybo J.L."/>
            <person name="Theobald S."/>
            <person name="Kildgaard S."/>
            <person name="Isbrandt T."/>
            <person name="Kuo A."/>
            <person name="Sato A."/>
            <person name="Lyhne E.K."/>
            <person name="Kogle M.E."/>
            <person name="Wiebenga A."/>
            <person name="Kun R.S."/>
            <person name="Lubbers R.J."/>
            <person name="Makela M.R."/>
            <person name="Barry K."/>
            <person name="Chovatia M."/>
            <person name="Clum A."/>
            <person name="Daum C."/>
            <person name="Haridas S."/>
            <person name="He G."/>
            <person name="LaButti K."/>
            <person name="Lipzen A."/>
            <person name="Mondo S."/>
            <person name="Riley R."/>
            <person name="Salamov A."/>
            <person name="Simmons B.A."/>
            <person name="Magnuson J.K."/>
            <person name="Henrissat B."/>
            <person name="Mortensen U.H."/>
            <person name="Larsen T.O."/>
            <person name="Devries R.P."/>
            <person name="Grigoriev I.V."/>
            <person name="Machida M."/>
            <person name="Baker S.E."/>
            <person name="Andersen M.R."/>
        </authorList>
    </citation>
    <scope>NUCLEOTIDE SEQUENCE [LARGE SCALE GENOMIC DNA]</scope>
    <source>
        <strain evidence="2 3">CBS 151.66</strain>
    </source>
</reference>
<protein>
    <submittedName>
        <fullName evidence="2">Uncharacterized protein</fullName>
    </submittedName>
</protein>
<keyword evidence="1" id="KW-0732">Signal</keyword>
<feature type="chain" id="PRO_5024906894" evidence="1">
    <location>
        <begin position="16"/>
        <end position="55"/>
    </location>
</feature>